<dbReference type="InterPro" id="IPR011604">
    <property type="entry name" value="PDDEXK-like_dom_sf"/>
</dbReference>
<dbReference type="KEGG" id="mrtj:KHC33_08655"/>
<dbReference type="EMBL" id="CP075546">
    <property type="protein sequence ID" value="QVV87450.1"/>
    <property type="molecule type" value="Genomic_DNA"/>
</dbReference>
<evidence type="ECO:0000313" key="1">
    <source>
        <dbReference type="EMBL" id="QVV87450.1"/>
    </source>
</evidence>
<organism evidence="1 2">
    <name type="scientific">Methanospirillum purgamenti</name>
    <dbReference type="NCBI Taxonomy" id="2834276"/>
    <lineage>
        <taxon>Archaea</taxon>
        <taxon>Methanobacteriati</taxon>
        <taxon>Methanobacteriota</taxon>
        <taxon>Stenosarchaea group</taxon>
        <taxon>Methanomicrobia</taxon>
        <taxon>Methanomicrobiales</taxon>
        <taxon>Methanospirillaceae</taxon>
        <taxon>Methanospirillum</taxon>
    </lineage>
</organism>
<evidence type="ECO:0000313" key="2">
    <source>
        <dbReference type="Proteomes" id="UP000680656"/>
    </source>
</evidence>
<keyword evidence="2" id="KW-1185">Reference proteome</keyword>
<name>A0A8E7EIH6_9EURY</name>
<accession>A0A8E7EIH6</accession>
<sequence length="169" mass="19367">MIILIQPDISPDARSFLSSCICAMTHTPIRPWTETDITVKSDKVGIYGLLDKYDALSGEYTLTRCTTAPKNGCWPDDAIRTAALLICIEETSAKRLKGMYIEYIPSGIIRYYEPTPKDRRRLIQIIRQIQDVNRGLFPSKPLHPPCDSCKYYEKCEKNKPKTLSFLFKK</sequence>
<dbReference type="Proteomes" id="UP000680656">
    <property type="component" value="Chromosome"/>
</dbReference>
<reference evidence="1 2" key="1">
    <citation type="submission" date="2021-05" db="EMBL/GenBank/DDBJ databases">
        <title>A novel Methanospirillum isolate from a pyrite-forming mixed culture.</title>
        <authorList>
            <person name="Bunk B."/>
            <person name="Sproer C."/>
            <person name="Spring S."/>
            <person name="Pester M."/>
        </authorList>
    </citation>
    <scope>NUCLEOTIDE SEQUENCE [LARGE SCALE GENOMIC DNA]</scope>
    <source>
        <strain evidence="1 2">J.3.6.1-F.2.7.3</strain>
    </source>
</reference>
<dbReference type="RefSeq" id="WP_214418271.1">
    <property type="nucleotide sequence ID" value="NZ_CP075546.1"/>
</dbReference>
<protein>
    <recommendedName>
        <fullName evidence="3">Dna2/Cas4 domain-containing protein</fullName>
    </recommendedName>
</protein>
<dbReference type="AlphaFoldDB" id="A0A8E7EIH6"/>
<gene>
    <name evidence="1" type="ORF">KHC33_08655</name>
</gene>
<evidence type="ECO:0008006" key="3">
    <source>
        <dbReference type="Google" id="ProtNLM"/>
    </source>
</evidence>
<dbReference type="Gene3D" id="3.90.320.10">
    <property type="match status" value="1"/>
</dbReference>
<dbReference type="GeneID" id="65097249"/>
<proteinExistence type="predicted"/>